<gene>
    <name evidence="2" type="ORF">ACJMK2_017737</name>
</gene>
<protein>
    <submittedName>
        <fullName evidence="2">Uncharacterized protein</fullName>
    </submittedName>
</protein>
<feature type="region of interest" description="Disordered" evidence="1">
    <location>
        <begin position="112"/>
        <end position="137"/>
    </location>
</feature>
<evidence type="ECO:0000256" key="1">
    <source>
        <dbReference type="SAM" id="MobiDB-lite"/>
    </source>
</evidence>
<dbReference type="Proteomes" id="UP001634394">
    <property type="component" value="Unassembled WGS sequence"/>
</dbReference>
<dbReference type="AlphaFoldDB" id="A0ABD3UB88"/>
<feature type="compositionally biased region" description="Low complexity" evidence="1">
    <location>
        <begin position="74"/>
        <end position="87"/>
    </location>
</feature>
<evidence type="ECO:0000313" key="3">
    <source>
        <dbReference type="Proteomes" id="UP001634394"/>
    </source>
</evidence>
<proteinExistence type="predicted"/>
<keyword evidence="3" id="KW-1185">Reference proteome</keyword>
<organism evidence="2 3">
    <name type="scientific">Sinanodonta woodiana</name>
    <name type="common">Chinese pond mussel</name>
    <name type="synonym">Anodonta woodiana</name>
    <dbReference type="NCBI Taxonomy" id="1069815"/>
    <lineage>
        <taxon>Eukaryota</taxon>
        <taxon>Metazoa</taxon>
        <taxon>Spiralia</taxon>
        <taxon>Lophotrochozoa</taxon>
        <taxon>Mollusca</taxon>
        <taxon>Bivalvia</taxon>
        <taxon>Autobranchia</taxon>
        <taxon>Heteroconchia</taxon>
        <taxon>Palaeoheterodonta</taxon>
        <taxon>Unionida</taxon>
        <taxon>Unionoidea</taxon>
        <taxon>Unionidae</taxon>
        <taxon>Unioninae</taxon>
        <taxon>Sinanodonta</taxon>
    </lineage>
</organism>
<evidence type="ECO:0000313" key="2">
    <source>
        <dbReference type="EMBL" id="KAL3846779.1"/>
    </source>
</evidence>
<sequence>MTILAVQSPRSPTPVPPYPGFDLEGSYRPELPPLRVKFEGQAYYNRNRGSIQEWMYGHKSTYDSPRPIPRWHNTTTTATPRPETAPPRIKQEGMEIATVSRGKRMEQLISEYGQSPPTPKVARVKPEAESTAEVSKGKRMNDLIHRCGRLPLSARAVPRVKPEAEDIADVSKGKRMNTLIHRYGCMPLSPKTVPRVKQEAEENAELGKGKRMDTLIHKYGIIPLSPKAVPRVKKEAEDNARLGQGFRMDRLMHSVNSLPESPRMPPRVRYSEGSAILRKSRGTMNQIFRERGQKTCIPKPGIKQKYYLKPQMM</sequence>
<feature type="region of interest" description="Disordered" evidence="1">
    <location>
        <begin position="65"/>
        <end position="87"/>
    </location>
</feature>
<name>A0ABD3UB88_SINWO</name>
<accession>A0ABD3UB88</accession>
<dbReference type="EMBL" id="JBJQND010000016">
    <property type="protein sequence ID" value="KAL3846779.1"/>
    <property type="molecule type" value="Genomic_DNA"/>
</dbReference>
<feature type="region of interest" description="Disordered" evidence="1">
    <location>
        <begin position="1"/>
        <end position="21"/>
    </location>
</feature>
<reference evidence="2 3" key="1">
    <citation type="submission" date="2024-11" db="EMBL/GenBank/DDBJ databases">
        <title>Chromosome-level genome assembly of the freshwater bivalve Anodonta woodiana.</title>
        <authorList>
            <person name="Chen X."/>
        </authorList>
    </citation>
    <scope>NUCLEOTIDE SEQUENCE [LARGE SCALE GENOMIC DNA]</scope>
    <source>
        <strain evidence="2">MN2024</strain>
        <tissue evidence="2">Gills</tissue>
    </source>
</reference>
<comment type="caution">
    <text evidence="2">The sequence shown here is derived from an EMBL/GenBank/DDBJ whole genome shotgun (WGS) entry which is preliminary data.</text>
</comment>